<dbReference type="InterPro" id="IPR036291">
    <property type="entry name" value="NAD(P)-bd_dom_sf"/>
</dbReference>
<dbReference type="PROSITE" id="PS00061">
    <property type="entry name" value="ADH_SHORT"/>
    <property type="match status" value="1"/>
</dbReference>
<gene>
    <name evidence="5" type="primary">acr1_2</name>
    <name evidence="5" type="ORF">Mal64_24880</name>
</gene>
<dbReference type="Gene3D" id="3.40.50.720">
    <property type="entry name" value="NAD(P)-binding Rossmann-like Domain"/>
    <property type="match status" value="1"/>
</dbReference>
<evidence type="ECO:0000256" key="3">
    <source>
        <dbReference type="RuleBase" id="RU000363"/>
    </source>
</evidence>
<evidence type="ECO:0000313" key="5">
    <source>
        <dbReference type="EMBL" id="TWT88997.1"/>
    </source>
</evidence>
<keyword evidence="2 5" id="KW-0560">Oxidoreductase</keyword>
<proteinExistence type="inferred from homology"/>
<dbReference type="Proteomes" id="UP000315440">
    <property type="component" value="Unassembled WGS sequence"/>
</dbReference>
<dbReference type="InterPro" id="IPR020904">
    <property type="entry name" value="Sc_DH/Rdtase_CS"/>
</dbReference>
<name>A0A5C5ZPZ9_9BACT</name>
<evidence type="ECO:0000259" key="4">
    <source>
        <dbReference type="SMART" id="SM00822"/>
    </source>
</evidence>
<dbReference type="SUPFAM" id="SSF51735">
    <property type="entry name" value="NAD(P)-binding Rossmann-fold domains"/>
    <property type="match status" value="1"/>
</dbReference>
<dbReference type="OrthoDB" id="151996at2"/>
<accession>A0A5C5ZPZ9</accession>
<dbReference type="GO" id="GO:0016491">
    <property type="term" value="F:oxidoreductase activity"/>
    <property type="evidence" value="ECO:0007669"/>
    <property type="project" value="UniProtKB-KW"/>
</dbReference>
<dbReference type="Pfam" id="PF00106">
    <property type="entry name" value="adh_short"/>
    <property type="match status" value="1"/>
</dbReference>
<feature type="domain" description="Ketoreductase" evidence="4">
    <location>
        <begin position="37"/>
        <end position="176"/>
    </location>
</feature>
<dbReference type="CDD" id="cd05233">
    <property type="entry name" value="SDR_c"/>
    <property type="match status" value="1"/>
</dbReference>
<dbReference type="PANTHER" id="PTHR44196:SF1">
    <property type="entry name" value="DEHYDROGENASE_REDUCTASE SDR FAMILY MEMBER 7B"/>
    <property type="match status" value="1"/>
</dbReference>
<dbReference type="InterPro" id="IPR057326">
    <property type="entry name" value="KR_dom"/>
</dbReference>
<protein>
    <submittedName>
        <fullName evidence="5">Fatty acyl-CoA reductase</fullName>
        <ecNumber evidence="5">1.2.1.-</ecNumber>
    </submittedName>
</protein>
<evidence type="ECO:0000256" key="2">
    <source>
        <dbReference type="ARBA" id="ARBA00023002"/>
    </source>
</evidence>
<dbReference type="PANTHER" id="PTHR44196">
    <property type="entry name" value="DEHYDROGENASE/REDUCTASE SDR FAMILY MEMBER 7B"/>
    <property type="match status" value="1"/>
</dbReference>
<reference evidence="5 6" key="1">
    <citation type="submission" date="2019-02" db="EMBL/GenBank/DDBJ databases">
        <title>Deep-cultivation of Planctomycetes and their phenomic and genomic characterization uncovers novel biology.</title>
        <authorList>
            <person name="Wiegand S."/>
            <person name="Jogler M."/>
            <person name="Boedeker C."/>
            <person name="Pinto D."/>
            <person name="Vollmers J."/>
            <person name="Rivas-Marin E."/>
            <person name="Kohn T."/>
            <person name="Peeters S.H."/>
            <person name="Heuer A."/>
            <person name="Rast P."/>
            <person name="Oberbeckmann S."/>
            <person name="Bunk B."/>
            <person name="Jeske O."/>
            <person name="Meyerdierks A."/>
            <person name="Storesund J.E."/>
            <person name="Kallscheuer N."/>
            <person name="Luecker S."/>
            <person name="Lage O.M."/>
            <person name="Pohl T."/>
            <person name="Merkel B.J."/>
            <person name="Hornburger P."/>
            <person name="Mueller R.-W."/>
            <person name="Bruemmer F."/>
            <person name="Labrenz M."/>
            <person name="Spormann A.M."/>
            <person name="Op Den Camp H."/>
            <person name="Overmann J."/>
            <person name="Amann R."/>
            <person name="Jetten M.S.M."/>
            <person name="Mascher T."/>
            <person name="Medema M.H."/>
            <person name="Devos D.P."/>
            <person name="Kaster A.-K."/>
            <person name="Ovreas L."/>
            <person name="Rohde M."/>
            <person name="Galperin M.Y."/>
            <person name="Jogler C."/>
        </authorList>
    </citation>
    <scope>NUCLEOTIDE SEQUENCE [LARGE SCALE GENOMIC DNA]</scope>
    <source>
        <strain evidence="5 6">Mal64</strain>
    </source>
</reference>
<dbReference type="GO" id="GO:0016020">
    <property type="term" value="C:membrane"/>
    <property type="evidence" value="ECO:0007669"/>
    <property type="project" value="TreeGrafter"/>
</dbReference>
<comment type="similarity">
    <text evidence="1 3">Belongs to the short-chain dehydrogenases/reductases (SDR) family.</text>
</comment>
<evidence type="ECO:0000313" key="6">
    <source>
        <dbReference type="Proteomes" id="UP000315440"/>
    </source>
</evidence>
<sequence length="347" mass="37579">MNRALGRGLALGAGSLLAYAAGRAALRRSRDFNYRDKTALITGGSRGLGLVIARRLVDQGARVALLARTQADLEVAAEELRARGGVVSVHPCDVSDKAAVERAVADAAQQHPSIDLLFNVAGVIEVGPFDAMRVEDFHKSMATNCWGILHTVIAVLPHMRRRRWGRIVNIASLGGKRAVPHMLPYCVSKFAAVGLSHGLRTELAKHGVLVTTVCPSLMRTGSPRNALFKGQHRKEYAWFSIGDSLSFTSMEADAAAQQILQACRHGRAELIARDHTNLGVVLQNLLPGVTREVLTAADRLLPEMGGIGRQAARGHESTSGWSPSWLTRLSEQAARRNNQMRDRSPSV</sequence>
<dbReference type="RefSeq" id="WP_146400525.1">
    <property type="nucleotide sequence ID" value="NZ_SJPQ01000002.1"/>
</dbReference>
<dbReference type="InterPro" id="IPR002347">
    <property type="entry name" value="SDR_fam"/>
</dbReference>
<dbReference type="PRINTS" id="PR00081">
    <property type="entry name" value="GDHRDH"/>
</dbReference>
<dbReference type="EC" id="1.2.1.-" evidence="5"/>
<dbReference type="AlphaFoldDB" id="A0A5C5ZPZ9"/>
<comment type="caution">
    <text evidence="5">The sequence shown here is derived from an EMBL/GenBank/DDBJ whole genome shotgun (WGS) entry which is preliminary data.</text>
</comment>
<organism evidence="5 6">
    <name type="scientific">Pseudobythopirellula maris</name>
    <dbReference type="NCBI Taxonomy" id="2527991"/>
    <lineage>
        <taxon>Bacteria</taxon>
        <taxon>Pseudomonadati</taxon>
        <taxon>Planctomycetota</taxon>
        <taxon>Planctomycetia</taxon>
        <taxon>Pirellulales</taxon>
        <taxon>Lacipirellulaceae</taxon>
        <taxon>Pseudobythopirellula</taxon>
    </lineage>
</organism>
<dbReference type="SMART" id="SM00822">
    <property type="entry name" value="PKS_KR"/>
    <property type="match status" value="1"/>
</dbReference>
<dbReference type="PRINTS" id="PR00080">
    <property type="entry name" value="SDRFAMILY"/>
</dbReference>
<keyword evidence="6" id="KW-1185">Reference proteome</keyword>
<evidence type="ECO:0000256" key="1">
    <source>
        <dbReference type="ARBA" id="ARBA00006484"/>
    </source>
</evidence>
<dbReference type="EMBL" id="SJPQ01000002">
    <property type="protein sequence ID" value="TWT88997.1"/>
    <property type="molecule type" value="Genomic_DNA"/>
</dbReference>